<protein>
    <submittedName>
        <fullName evidence="7">DNA repair protein</fullName>
    </submittedName>
</protein>
<evidence type="ECO:0000313" key="7">
    <source>
        <dbReference type="EMBL" id="RNL92287.1"/>
    </source>
</evidence>
<accession>A0A3N0EX45</accession>
<keyword evidence="8" id="KW-1185">Reference proteome</keyword>
<keyword evidence="4" id="KW-0862">Zinc</keyword>
<proteinExistence type="predicted"/>
<comment type="caution">
    <text evidence="7">The sequence shown here is derived from an EMBL/GenBank/DDBJ whole genome shotgun (WGS) entry which is preliminary data.</text>
</comment>
<evidence type="ECO:0000256" key="4">
    <source>
        <dbReference type="ARBA" id="ARBA00022833"/>
    </source>
</evidence>
<evidence type="ECO:0000256" key="5">
    <source>
        <dbReference type="ARBA" id="ARBA00023049"/>
    </source>
</evidence>
<evidence type="ECO:0000259" key="6">
    <source>
        <dbReference type="PROSITE" id="PS50249"/>
    </source>
</evidence>
<dbReference type="PROSITE" id="PS50249">
    <property type="entry name" value="MPN"/>
    <property type="match status" value="1"/>
</dbReference>
<dbReference type="RefSeq" id="WP_123214674.1">
    <property type="nucleotide sequence ID" value="NZ_RJTM01000018.1"/>
</dbReference>
<sequence>MNVRLTQEQKIRVLNSADVYKVMQQVLLRENKIRRNQEHFWVVGLDNANKILFIELVSLGAVNRLLVNPPEIFRMAIYKLAVKMILVHNHPSGETEPSQADLDLTDRMMKTGELINIEVVDHLVISEDKYYSFANAGVMSQLKKTGKYEILDKEKAETRKWQAEFEKEQAVKDSNLMIAKKMKDKGYDADTIKELTGLTKWDIRKL</sequence>
<dbReference type="GO" id="GO:0006508">
    <property type="term" value="P:proteolysis"/>
    <property type="evidence" value="ECO:0007669"/>
    <property type="project" value="UniProtKB-KW"/>
</dbReference>
<dbReference type="Proteomes" id="UP000267469">
    <property type="component" value="Unassembled WGS sequence"/>
</dbReference>
<dbReference type="Gene3D" id="3.40.140.10">
    <property type="entry name" value="Cytidine Deaminase, domain 2"/>
    <property type="match status" value="1"/>
</dbReference>
<dbReference type="PANTHER" id="PTHR30471:SF3">
    <property type="entry name" value="UPF0758 PROTEIN YEES-RELATED"/>
    <property type="match status" value="1"/>
</dbReference>
<dbReference type="OrthoDB" id="9804482at2"/>
<gene>
    <name evidence="7" type="ORF">ED312_03755</name>
</gene>
<dbReference type="CDD" id="cd08071">
    <property type="entry name" value="MPN_DUF2466"/>
    <property type="match status" value="1"/>
</dbReference>
<dbReference type="InterPro" id="IPR037518">
    <property type="entry name" value="MPN"/>
</dbReference>
<dbReference type="GO" id="GO:0046872">
    <property type="term" value="F:metal ion binding"/>
    <property type="evidence" value="ECO:0007669"/>
    <property type="project" value="UniProtKB-KW"/>
</dbReference>
<dbReference type="AlphaFoldDB" id="A0A3N0EX45"/>
<reference evidence="7 8" key="1">
    <citation type="submission" date="2018-10" db="EMBL/GenBank/DDBJ databases">
        <title>Sinomicrobium pectinilyticum sp. nov., a pectinase-producing bacterium isolated from alkaline and saline soil, and emended description of the genus Sinomicrobium.</title>
        <authorList>
            <person name="Cheng B."/>
            <person name="Li C."/>
            <person name="Lai Q."/>
            <person name="Du M."/>
            <person name="Shao Z."/>
            <person name="Xu P."/>
            <person name="Yang C."/>
        </authorList>
    </citation>
    <scope>NUCLEOTIDE SEQUENCE [LARGE SCALE GENOMIC DNA]</scope>
    <source>
        <strain evidence="7 8">5DNS001</strain>
    </source>
</reference>
<dbReference type="Pfam" id="PF04002">
    <property type="entry name" value="RadC"/>
    <property type="match status" value="1"/>
</dbReference>
<name>A0A3N0EX45_SINP1</name>
<keyword evidence="3" id="KW-0378">Hydrolase</keyword>
<dbReference type="InterPro" id="IPR020891">
    <property type="entry name" value="UPF0758_CS"/>
</dbReference>
<evidence type="ECO:0000256" key="3">
    <source>
        <dbReference type="ARBA" id="ARBA00022801"/>
    </source>
</evidence>
<feature type="domain" description="MPN" evidence="6">
    <location>
        <begin position="13"/>
        <end position="139"/>
    </location>
</feature>
<dbReference type="InterPro" id="IPR001405">
    <property type="entry name" value="UPF0758"/>
</dbReference>
<keyword evidence="1" id="KW-0645">Protease</keyword>
<dbReference type="PANTHER" id="PTHR30471">
    <property type="entry name" value="DNA REPAIR PROTEIN RADC"/>
    <property type="match status" value="1"/>
</dbReference>
<keyword evidence="5" id="KW-0482">Metalloprotease</keyword>
<dbReference type="GO" id="GO:0008237">
    <property type="term" value="F:metallopeptidase activity"/>
    <property type="evidence" value="ECO:0007669"/>
    <property type="project" value="UniProtKB-KW"/>
</dbReference>
<dbReference type="EMBL" id="RJTM01000018">
    <property type="protein sequence ID" value="RNL92287.1"/>
    <property type="molecule type" value="Genomic_DNA"/>
</dbReference>
<organism evidence="7 8">
    <name type="scientific">Sinomicrobium pectinilyticum</name>
    <dbReference type="NCBI Taxonomy" id="1084421"/>
    <lineage>
        <taxon>Bacteria</taxon>
        <taxon>Pseudomonadati</taxon>
        <taxon>Bacteroidota</taxon>
        <taxon>Flavobacteriia</taxon>
        <taxon>Flavobacteriales</taxon>
        <taxon>Flavobacteriaceae</taxon>
        <taxon>Sinomicrobium</taxon>
    </lineage>
</organism>
<evidence type="ECO:0000256" key="2">
    <source>
        <dbReference type="ARBA" id="ARBA00022723"/>
    </source>
</evidence>
<dbReference type="InterPro" id="IPR025657">
    <property type="entry name" value="RadC_JAB"/>
</dbReference>
<keyword evidence="2" id="KW-0479">Metal-binding</keyword>
<dbReference type="PROSITE" id="PS01302">
    <property type="entry name" value="UPF0758"/>
    <property type="match status" value="1"/>
</dbReference>
<evidence type="ECO:0000256" key="1">
    <source>
        <dbReference type="ARBA" id="ARBA00022670"/>
    </source>
</evidence>
<evidence type="ECO:0000313" key="8">
    <source>
        <dbReference type="Proteomes" id="UP000267469"/>
    </source>
</evidence>